<evidence type="ECO:0000256" key="1">
    <source>
        <dbReference type="SAM" id="MobiDB-lite"/>
    </source>
</evidence>
<organism evidence="2 3">
    <name type="scientific">Nonomuraea cypriaca</name>
    <dbReference type="NCBI Taxonomy" id="1187855"/>
    <lineage>
        <taxon>Bacteria</taxon>
        <taxon>Bacillati</taxon>
        <taxon>Actinomycetota</taxon>
        <taxon>Actinomycetes</taxon>
        <taxon>Streptosporangiales</taxon>
        <taxon>Streptosporangiaceae</taxon>
        <taxon>Nonomuraea</taxon>
    </lineage>
</organism>
<dbReference type="RefSeq" id="WP_195896793.1">
    <property type="nucleotide sequence ID" value="NZ_JADOGI010000053.1"/>
</dbReference>
<evidence type="ECO:0000313" key="2">
    <source>
        <dbReference type="EMBL" id="MBF8187836.1"/>
    </source>
</evidence>
<dbReference type="Pfam" id="PF09660">
    <property type="entry name" value="DUF2397"/>
    <property type="match status" value="1"/>
</dbReference>
<evidence type="ECO:0000313" key="3">
    <source>
        <dbReference type="Proteomes" id="UP000605361"/>
    </source>
</evidence>
<dbReference type="AlphaFoldDB" id="A0A931F156"/>
<comment type="caution">
    <text evidence="2">The sequence shown here is derived from an EMBL/GenBank/DDBJ whole genome shotgun (WGS) entry which is preliminary data.</text>
</comment>
<proteinExistence type="predicted"/>
<sequence>MSQLHGFGHQVPIVTYLTVRNAVYYRLALDVLLEEESRLGIHLSTPEIDQRVRAKLTEAPELTAELPPMDELLDSLYGWRNVDRIYNMRRSGSAQEFLHKDFLYQLTSEGAQVHRMLTAIDQEMGTAGSLQASTLPEVLDALRALARAAGQTPADLAGCAQAFQRLVRGFVDLSENAKLFVQGLNRSLVVEGDAEIEAFLAYKEVVVGYLQTFIVALSRYAPQIADVIVQVEERGVADLLPQIADIEAPPQRGRSHEEIVAREVARMEGQWAGLRSWFYETADRPAVTQTLQERASDAVNQILLTIRQINDQRFRKVDRAADLVAMASWFDRMDEAPRGDVAGLWRAAFGLHGARHLGVLRPLEDDEDVLDQVSWWDGRPASVSAAYRAHGPRTRPGPVPRVRRSRRAKSMLAAQQGRQQQEEANAERSLTGRGPVRLSALGTLSEAEAEVLLRCLDTALSVRPDRKGTYRTRTSDGRLLVVLSPVGGRQGQVGTAAPAVVGLRGGRMSLEDMELTLHLREEAT</sequence>
<feature type="region of interest" description="Disordered" evidence="1">
    <location>
        <begin position="388"/>
        <end position="431"/>
    </location>
</feature>
<dbReference type="NCBIfam" id="TIGR02677">
    <property type="entry name" value="TIGR02677 family protein"/>
    <property type="match status" value="1"/>
</dbReference>
<gene>
    <name evidence="2" type="ORF">ITP53_19270</name>
</gene>
<feature type="compositionally biased region" description="Low complexity" evidence="1">
    <location>
        <begin position="413"/>
        <end position="423"/>
    </location>
</feature>
<name>A0A931F156_9ACTN</name>
<reference evidence="2" key="1">
    <citation type="submission" date="2020-11" db="EMBL/GenBank/DDBJ databases">
        <title>Whole-genome analyses of Nonomuraea sp. K274.</title>
        <authorList>
            <person name="Veyisoglu A."/>
        </authorList>
    </citation>
    <scope>NUCLEOTIDE SEQUENCE</scope>
    <source>
        <strain evidence="2">K274</strain>
    </source>
</reference>
<dbReference type="EMBL" id="JADOGI010000053">
    <property type="protein sequence ID" value="MBF8187836.1"/>
    <property type="molecule type" value="Genomic_DNA"/>
</dbReference>
<keyword evidence="3" id="KW-1185">Reference proteome</keyword>
<dbReference type="InterPro" id="IPR013493">
    <property type="entry name" value="CHP02677"/>
</dbReference>
<accession>A0A931F156</accession>
<protein>
    <submittedName>
        <fullName evidence="2">TIGR02677 family protein</fullName>
    </submittedName>
</protein>
<dbReference type="Proteomes" id="UP000605361">
    <property type="component" value="Unassembled WGS sequence"/>
</dbReference>